<reference evidence="2 3" key="1">
    <citation type="submission" date="2021-03" db="EMBL/GenBank/DDBJ databases">
        <title>Actinomadura violae sp. nov., isolated from lichen in Thailand.</title>
        <authorList>
            <person name="Kanchanasin P."/>
            <person name="Saeng-In P."/>
            <person name="Phongsopitanun W."/>
            <person name="Yuki M."/>
            <person name="Kudo T."/>
            <person name="Ohkuma M."/>
            <person name="Tanasupawat S."/>
        </authorList>
    </citation>
    <scope>NUCLEOTIDE SEQUENCE [LARGE SCALE GENOMIC DNA]</scope>
    <source>
        <strain evidence="2 3">LCR2-06</strain>
    </source>
</reference>
<protein>
    <submittedName>
        <fullName evidence="2">Uncharacterized protein</fullName>
    </submittedName>
</protein>
<evidence type="ECO:0000256" key="1">
    <source>
        <dbReference type="SAM" id="MobiDB-lite"/>
    </source>
</evidence>
<sequence>MPREPGEWMHLNDDDQLFLFGPEQDFPHEAEQLVPRAFKRVAADSGMGRRLGDFGISLDDLPDNAYTVTAQVISPLHRLDKISETVDFAHELVSMFTEGYRNDVRFEMSSRRWLRDRCRLSGYVPADAGSLRWPMATLLMSPHGAPRTPDERSIAEARVTESVAAAYAYLGTPHFVPADIAVEVATATPPVPARRSEIRLPARYAWIFHDGIPLSVVAGDDDTLEDYQGGRRHLLSAEALLLGVLMAATDDLAVDDLAFLIVARPLRNGRYGWLPIPVPMTAGARAAEVIWNYAGLLSWEDWKSPPRSPGRRKRESNRAHTRRVHRSKQAQQGAYHGVRVLDYRAPDAPAAKKRPAGTGKQLQYRQERRGYWKYRMRVGIRDADDRLVGPVYKDGAIEGVTFERRTKFIRPLTVREDLPAKPGTTVYRVPRNVQRQRSSSR</sequence>
<feature type="region of interest" description="Disordered" evidence="1">
    <location>
        <begin position="304"/>
        <end position="333"/>
    </location>
</feature>
<gene>
    <name evidence="2" type="ORF">J4709_28380</name>
</gene>
<organism evidence="2 3">
    <name type="scientific">Actinomadura violacea</name>
    <dbReference type="NCBI Taxonomy" id="2819934"/>
    <lineage>
        <taxon>Bacteria</taxon>
        <taxon>Bacillati</taxon>
        <taxon>Actinomycetota</taxon>
        <taxon>Actinomycetes</taxon>
        <taxon>Streptosporangiales</taxon>
        <taxon>Thermomonosporaceae</taxon>
        <taxon>Actinomadura</taxon>
    </lineage>
</organism>
<accession>A0ABS3RXL6</accession>
<evidence type="ECO:0000313" key="2">
    <source>
        <dbReference type="EMBL" id="MBO2461506.1"/>
    </source>
</evidence>
<dbReference type="RefSeq" id="WP_208244865.1">
    <property type="nucleotide sequence ID" value="NZ_JAGEPF010000018.1"/>
</dbReference>
<dbReference type="Proteomes" id="UP000680206">
    <property type="component" value="Unassembled WGS sequence"/>
</dbReference>
<keyword evidence="3" id="KW-1185">Reference proteome</keyword>
<feature type="region of interest" description="Disordered" evidence="1">
    <location>
        <begin position="422"/>
        <end position="441"/>
    </location>
</feature>
<proteinExistence type="predicted"/>
<feature type="compositionally biased region" description="Basic residues" evidence="1">
    <location>
        <begin position="309"/>
        <end position="328"/>
    </location>
</feature>
<dbReference type="EMBL" id="JAGEPF010000018">
    <property type="protein sequence ID" value="MBO2461506.1"/>
    <property type="molecule type" value="Genomic_DNA"/>
</dbReference>
<name>A0ABS3RXL6_9ACTN</name>
<comment type="caution">
    <text evidence="2">The sequence shown here is derived from an EMBL/GenBank/DDBJ whole genome shotgun (WGS) entry which is preliminary data.</text>
</comment>
<evidence type="ECO:0000313" key="3">
    <source>
        <dbReference type="Proteomes" id="UP000680206"/>
    </source>
</evidence>